<dbReference type="Proteomes" id="UP000307507">
    <property type="component" value="Unassembled WGS sequence"/>
</dbReference>
<dbReference type="PROSITE" id="PS51257">
    <property type="entry name" value="PROKAR_LIPOPROTEIN"/>
    <property type="match status" value="1"/>
</dbReference>
<proteinExistence type="predicted"/>
<protein>
    <recommendedName>
        <fullName evidence="3">Lipoprotein</fullName>
    </recommendedName>
</protein>
<dbReference type="EMBL" id="SSNZ01000001">
    <property type="protein sequence ID" value="THF53026.1"/>
    <property type="molecule type" value="Genomic_DNA"/>
</dbReference>
<keyword evidence="2" id="KW-1185">Reference proteome</keyword>
<sequence length="125" mass="14205">MNKIMTILIILVLFGCTSKRIADDHSLIFRNDSERILLVFKNGDPFLKVDNPVLVNVLTENINKESLVFSAPGIKLIKTESNPENQITLELTPKKEDVVNNKIALRVSYKNAEKTIFHVFNIPIK</sequence>
<evidence type="ECO:0008006" key="3">
    <source>
        <dbReference type="Google" id="ProtNLM"/>
    </source>
</evidence>
<dbReference type="RefSeq" id="WP_136401550.1">
    <property type="nucleotide sequence ID" value="NZ_SSNZ01000001.1"/>
</dbReference>
<evidence type="ECO:0000313" key="1">
    <source>
        <dbReference type="EMBL" id="THF53026.1"/>
    </source>
</evidence>
<name>A0A4V6RWW3_9FLAO</name>
<evidence type="ECO:0000313" key="2">
    <source>
        <dbReference type="Proteomes" id="UP000307507"/>
    </source>
</evidence>
<comment type="caution">
    <text evidence="1">The sequence shown here is derived from an EMBL/GenBank/DDBJ whole genome shotgun (WGS) entry which is preliminary data.</text>
</comment>
<accession>A0A4V6RWW3</accession>
<dbReference type="AlphaFoldDB" id="A0A4V6RWW3"/>
<reference evidence="1 2" key="1">
    <citation type="submission" date="2019-04" db="EMBL/GenBank/DDBJ databases">
        <title>Flavobacterium sp. nov. isolated from construction timber.</title>
        <authorList>
            <person name="Lin S.-Y."/>
            <person name="Chang C.-T."/>
            <person name="Young C.-C."/>
        </authorList>
    </citation>
    <scope>NUCLEOTIDE SEQUENCE [LARGE SCALE GENOMIC DNA]</scope>
    <source>
        <strain evidence="1 2">CC-CTC003</strain>
    </source>
</reference>
<gene>
    <name evidence="1" type="ORF">E6C50_02115</name>
</gene>
<organism evidence="1 2">
    <name type="scientific">Flavobacterium supellecticarium</name>
    <dbReference type="NCBI Taxonomy" id="2565924"/>
    <lineage>
        <taxon>Bacteria</taxon>
        <taxon>Pseudomonadati</taxon>
        <taxon>Bacteroidota</taxon>
        <taxon>Flavobacteriia</taxon>
        <taxon>Flavobacteriales</taxon>
        <taxon>Flavobacteriaceae</taxon>
        <taxon>Flavobacterium</taxon>
    </lineage>
</organism>